<dbReference type="PROSITE" id="PS01348">
    <property type="entry name" value="MRAY_2"/>
    <property type="match status" value="1"/>
</dbReference>
<comment type="caution">
    <text evidence="8">The sequence shown here is derived from an EMBL/GenBank/DDBJ whole genome shotgun (WGS) entry which is preliminary data.</text>
</comment>
<comment type="subcellular location">
    <subcellularLocation>
        <location evidence="1">Membrane</location>
        <topology evidence="1">Multi-pass membrane protein</topology>
    </subcellularLocation>
</comment>
<evidence type="ECO:0000256" key="5">
    <source>
        <dbReference type="ARBA" id="ARBA00023136"/>
    </source>
</evidence>
<evidence type="ECO:0000256" key="4">
    <source>
        <dbReference type="ARBA" id="ARBA00022989"/>
    </source>
</evidence>
<evidence type="ECO:0000313" key="9">
    <source>
        <dbReference type="Proteomes" id="UP000029224"/>
    </source>
</evidence>
<gene>
    <name evidence="8" type="ORF">JCM19240_689</name>
</gene>
<dbReference type="InterPro" id="IPR018480">
    <property type="entry name" value="PNAcMuramoyl-5peptid_Trfase_CS"/>
</dbReference>
<feature type="binding site" evidence="6">
    <location>
        <position position="53"/>
    </location>
    <ligand>
        <name>Mg(2+)</name>
        <dbReference type="ChEBI" id="CHEBI:18420"/>
    </ligand>
</feature>
<keyword evidence="6" id="KW-0479">Metal-binding</keyword>
<name>A0A090U3P5_9VIBR</name>
<protein>
    <submittedName>
        <fullName evidence="8">Undecaprenyl-phosphate N-acetylglucosaminyl 1-phosphate transferase</fullName>
    </submittedName>
</protein>
<evidence type="ECO:0000256" key="2">
    <source>
        <dbReference type="ARBA" id="ARBA00022679"/>
    </source>
</evidence>
<keyword evidence="4 7" id="KW-1133">Transmembrane helix</keyword>
<accession>A0A090U3P5</accession>
<feature type="transmembrane region" description="Helical" evidence="7">
    <location>
        <begin position="6"/>
        <end position="28"/>
    </location>
</feature>
<keyword evidence="3 7" id="KW-0812">Transmembrane</keyword>
<keyword evidence="2 8" id="KW-0808">Transferase</keyword>
<dbReference type="Proteomes" id="UP000029224">
    <property type="component" value="Unassembled WGS sequence"/>
</dbReference>
<proteinExistence type="predicted"/>
<dbReference type="AlphaFoldDB" id="A0A090U3P5"/>
<dbReference type="GO" id="GO:0046872">
    <property type="term" value="F:metal ion binding"/>
    <property type="evidence" value="ECO:0007669"/>
    <property type="project" value="UniProtKB-KW"/>
</dbReference>
<keyword evidence="5 7" id="KW-0472">Membrane</keyword>
<evidence type="ECO:0000256" key="3">
    <source>
        <dbReference type="ARBA" id="ARBA00022692"/>
    </source>
</evidence>
<evidence type="ECO:0000256" key="1">
    <source>
        <dbReference type="ARBA" id="ARBA00004141"/>
    </source>
</evidence>
<organism evidence="8 9">
    <name type="scientific">Vibrio maritimus</name>
    <dbReference type="NCBI Taxonomy" id="990268"/>
    <lineage>
        <taxon>Bacteria</taxon>
        <taxon>Pseudomonadati</taxon>
        <taxon>Pseudomonadota</taxon>
        <taxon>Gammaproteobacteria</taxon>
        <taxon>Vibrionales</taxon>
        <taxon>Vibrionaceae</taxon>
        <taxon>Vibrio</taxon>
    </lineage>
</organism>
<dbReference type="GO" id="GO:0016020">
    <property type="term" value="C:membrane"/>
    <property type="evidence" value="ECO:0007669"/>
    <property type="project" value="UniProtKB-SubCell"/>
</dbReference>
<evidence type="ECO:0000256" key="6">
    <source>
        <dbReference type="PIRSR" id="PIRSR600715-1"/>
    </source>
</evidence>
<evidence type="ECO:0000256" key="7">
    <source>
        <dbReference type="SAM" id="Phobius"/>
    </source>
</evidence>
<keyword evidence="9" id="KW-1185">Reference proteome</keyword>
<dbReference type="InterPro" id="IPR000715">
    <property type="entry name" value="Glycosyl_transferase_4"/>
</dbReference>
<comment type="cofactor">
    <cofactor evidence="6">
        <name>Mg(2+)</name>
        <dbReference type="ChEBI" id="CHEBI:18420"/>
    </cofactor>
</comment>
<dbReference type="GO" id="GO:0016780">
    <property type="term" value="F:phosphotransferase activity, for other substituted phosphate groups"/>
    <property type="evidence" value="ECO:0007669"/>
    <property type="project" value="InterPro"/>
</dbReference>
<reference evidence="8 9" key="2">
    <citation type="submission" date="2014-09" db="EMBL/GenBank/DDBJ databases">
        <authorList>
            <consortium name="NBRP consortium"/>
            <person name="Sawabe T."/>
            <person name="Meirelles P."/>
            <person name="Nakanishi M."/>
            <person name="Sayaka M."/>
            <person name="Hattori M."/>
            <person name="Ohkuma M."/>
        </authorList>
    </citation>
    <scope>NUCLEOTIDE SEQUENCE [LARGE SCALE GENOMIC DNA]</scope>
    <source>
        <strain evidence="8 9">JCM 19240</strain>
    </source>
</reference>
<evidence type="ECO:0000313" key="8">
    <source>
        <dbReference type="EMBL" id="GAL37542.1"/>
    </source>
</evidence>
<reference evidence="8 9" key="1">
    <citation type="submission" date="2014-09" db="EMBL/GenBank/DDBJ databases">
        <title>Vibrio maritimus JCM 19240. (C210) whole genome shotgun sequence.</title>
        <authorList>
            <person name="Sawabe T."/>
            <person name="Meirelles P."/>
            <person name="Nakanishi M."/>
            <person name="Sayaka M."/>
            <person name="Hattori M."/>
            <person name="Ohkuma M."/>
        </authorList>
    </citation>
    <scope>NUCLEOTIDE SEQUENCE [LARGE SCALE GENOMIC DNA]</scope>
    <source>
        <strain evidence="8 9">JCM 19240</strain>
    </source>
</reference>
<feature type="transmembrane region" description="Helical" evidence="7">
    <location>
        <begin position="61"/>
        <end position="79"/>
    </location>
</feature>
<dbReference type="EMBL" id="BBMT01000018">
    <property type="protein sequence ID" value="GAL37542.1"/>
    <property type="molecule type" value="Genomic_DNA"/>
</dbReference>
<sequence length="91" mass="9539">MIVQALIASIVAVMADVQLVTFGNAFGFGYVKFDWLASPLPIIAVIGAINAFNMADGVDGLLGSLACVAFSELSLYLLCKAIRPTYSCACC</sequence>
<dbReference type="Pfam" id="PF00953">
    <property type="entry name" value="Glycos_transf_4"/>
    <property type="match status" value="1"/>
</dbReference>
<keyword evidence="6" id="KW-0460">Magnesium</keyword>